<feature type="transmembrane region" description="Helical" evidence="1">
    <location>
        <begin position="33"/>
        <end position="54"/>
    </location>
</feature>
<comment type="caution">
    <text evidence="2">The sequence shown here is derived from an EMBL/GenBank/DDBJ whole genome shotgun (WGS) entry which is preliminary data.</text>
</comment>
<protein>
    <recommendedName>
        <fullName evidence="3">Stage III sporulation protein AF</fullName>
    </recommendedName>
</protein>
<proteinExistence type="predicted"/>
<evidence type="ECO:0000313" key="2">
    <source>
        <dbReference type="EMBL" id="HDW51535.1"/>
    </source>
</evidence>
<accession>A0A7C1JF00</accession>
<dbReference type="Pfam" id="PF09581">
    <property type="entry name" value="Spore_III_AF"/>
    <property type="match status" value="1"/>
</dbReference>
<evidence type="ECO:0000256" key="1">
    <source>
        <dbReference type="SAM" id="Phobius"/>
    </source>
</evidence>
<dbReference type="EMBL" id="DSMV01000135">
    <property type="protein sequence ID" value="HDW51535.1"/>
    <property type="molecule type" value="Genomic_DNA"/>
</dbReference>
<sequence length="172" mass="18803">MERHTLLVRNVIVIVILAGFLDLLVPAGEMRRYVRMVVGLLIVVALLGAFTDFLHREALGLVALGTPEEITSEEANFRAVQERYAARALISYREGVARQVKALARLAGLDVARVEVVCVAGETGYPQLQAVKLYLRQVVPVVSQEPGVAEKTAVTIADLYNLPREKVVVAAQ</sequence>
<name>A0A7C1JF00_9THEO</name>
<evidence type="ECO:0008006" key="3">
    <source>
        <dbReference type="Google" id="ProtNLM"/>
    </source>
</evidence>
<organism evidence="2">
    <name type="scientific">Ammonifex degensii</name>
    <dbReference type="NCBI Taxonomy" id="42838"/>
    <lineage>
        <taxon>Bacteria</taxon>
        <taxon>Bacillati</taxon>
        <taxon>Bacillota</taxon>
        <taxon>Clostridia</taxon>
        <taxon>Thermoanaerobacterales</taxon>
        <taxon>Thermoanaerobacteraceae</taxon>
        <taxon>Ammonifex</taxon>
    </lineage>
</organism>
<keyword evidence="1" id="KW-0812">Transmembrane</keyword>
<keyword evidence="1" id="KW-0472">Membrane</keyword>
<keyword evidence="1" id="KW-1133">Transmembrane helix</keyword>
<reference evidence="2" key="1">
    <citation type="journal article" date="2020" name="mSystems">
        <title>Genome- and Community-Level Interaction Insights into Carbon Utilization and Element Cycling Functions of Hydrothermarchaeota in Hydrothermal Sediment.</title>
        <authorList>
            <person name="Zhou Z."/>
            <person name="Liu Y."/>
            <person name="Xu W."/>
            <person name="Pan J."/>
            <person name="Luo Z.H."/>
            <person name="Li M."/>
        </authorList>
    </citation>
    <scope>NUCLEOTIDE SEQUENCE [LARGE SCALE GENOMIC DNA]</scope>
    <source>
        <strain evidence="2">SpSt-301</strain>
    </source>
</reference>
<feature type="transmembrane region" description="Helical" evidence="1">
    <location>
        <begin position="7"/>
        <end position="27"/>
    </location>
</feature>
<gene>
    <name evidence="2" type="ORF">ENQ35_02170</name>
</gene>
<dbReference type="InterPro" id="IPR014245">
    <property type="entry name" value="Spore_III_AF"/>
</dbReference>
<dbReference type="AlphaFoldDB" id="A0A7C1JF00"/>